<feature type="domain" description="ABC transporter" evidence="3">
    <location>
        <begin position="5"/>
        <end position="236"/>
    </location>
</feature>
<keyword evidence="2 4" id="KW-0067">ATP-binding</keyword>
<accession>A0A5C0UE05</accession>
<proteinExistence type="predicted"/>
<dbReference type="SMART" id="SM00382">
    <property type="entry name" value="AAA"/>
    <property type="match status" value="1"/>
</dbReference>
<reference evidence="4 5" key="1">
    <citation type="submission" date="2019-08" db="EMBL/GenBank/DDBJ databases">
        <title>Highly reduced genomes of protist endosymbionts show evolutionary convergence.</title>
        <authorList>
            <person name="George E."/>
            <person name="Husnik F."/>
            <person name="Tashyreva D."/>
            <person name="Prokopchuk G."/>
            <person name="Horak A."/>
            <person name="Kwong W.K."/>
            <person name="Lukes J."/>
            <person name="Keeling P.J."/>
        </authorList>
    </citation>
    <scope>NUCLEOTIDE SEQUENCE [LARGE SCALE GENOMIC DNA]</scope>
    <source>
        <strain evidence="4">1605</strain>
    </source>
</reference>
<protein>
    <submittedName>
        <fullName evidence="4">ABC transporter ATP-binding protein</fullName>
    </submittedName>
</protein>
<evidence type="ECO:0000256" key="1">
    <source>
        <dbReference type="ARBA" id="ARBA00022741"/>
    </source>
</evidence>
<dbReference type="Proteomes" id="UP000325155">
    <property type="component" value="Chromosome"/>
</dbReference>
<dbReference type="InterPro" id="IPR003593">
    <property type="entry name" value="AAA+_ATPase"/>
</dbReference>
<dbReference type="PANTHER" id="PTHR43038:SF3">
    <property type="entry name" value="ABC TRANSPORTER G FAMILY MEMBER 20 ISOFORM X1"/>
    <property type="match status" value="1"/>
</dbReference>
<dbReference type="OrthoDB" id="9778547at2"/>
<gene>
    <name evidence="4" type="ORF">FZC35_00590</name>
</gene>
<dbReference type="CDD" id="cd03230">
    <property type="entry name" value="ABC_DR_subfamily_A"/>
    <property type="match status" value="1"/>
</dbReference>
<dbReference type="KEGG" id="cip:FZC35_00590"/>
<keyword evidence="1" id="KW-0547">Nucleotide-binding</keyword>
<evidence type="ECO:0000313" key="4">
    <source>
        <dbReference type="EMBL" id="QEK37883.1"/>
    </source>
</evidence>
<dbReference type="Pfam" id="PF00005">
    <property type="entry name" value="ABC_tran"/>
    <property type="match status" value="1"/>
</dbReference>
<dbReference type="PROSITE" id="PS50893">
    <property type="entry name" value="ABC_TRANSPORTER_2"/>
    <property type="match status" value="1"/>
</dbReference>
<evidence type="ECO:0000259" key="3">
    <source>
        <dbReference type="PROSITE" id="PS50893"/>
    </source>
</evidence>
<sequence length="243" mass="27225">MSTVYQVSDVCKVYKNNIHALKNISLTIRQGEILGLIGVNGSGKTTLSSIIAGLIPATSGSIMHNDKPIYKNLSEYKRLIGLCPQKLNLDNRITVKENLINDGLFFGFTYDESVDKFNSLSEKLMLGKYEDSYPAVLSGGYKQRVAIARALMHNPKLVIFDEPTLGLDPNVRKNLWDIILNLKKEGISVLLTTHYMDEVEYLSDRICILHNGEMQFLGKLDELKSKKEGNLEEIMVKIGEDGI</sequence>
<dbReference type="GO" id="GO:0005524">
    <property type="term" value="F:ATP binding"/>
    <property type="evidence" value="ECO:0007669"/>
    <property type="project" value="UniProtKB-KW"/>
</dbReference>
<evidence type="ECO:0000256" key="2">
    <source>
        <dbReference type="ARBA" id="ARBA00022840"/>
    </source>
</evidence>
<evidence type="ECO:0000313" key="5">
    <source>
        <dbReference type="Proteomes" id="UP000325155"/>
    </source>
</evidence>
<dbReference type="GO" id="GO:0016887">
    <property type="term" value="F:ATP hydrolysis activity"/>
    <property type="evidence" value="ECO:0007669"/>
    <property type="project" value="InterPro"/>
</dbReference>
<dbReference type="EMBL" id="CP043315">
    <property type="protein sequence ID" value="QEK37883.1"/>
    <property type="molecule type" value="Genomic_DNA"/>
</dbReference>
<keyword evidence="5" id="KW-1185">Reference proteome</keyword>
<dbReference type="SUPFAM" id="SSF52540">
    <property type="entry name" value="P-loop containing nucleoside triphosphate hydrolases"/>
    <property type="match status" value="1"/>
</dbReference>
<dbReference type="RefSeq" id="WP_148980730.1">
    <property type="nucleotide sequence ID" value="NZ_CP043315.1"/>
</dbReference>
<dbReference type="PANTHER" id="PTHR43038">
    <property type="entry name" value="ATP-BINDING CASSETTE, SUB-FAMILY H, MEMBER 1"/>
    <property type="match status" value="1"/>
</dbReference>
<organism evidence="4 5">
    <name type="scientific">Candidatus Cytomitobacter indipagum</name>
    <dbReference type="NCBI Taxonomy" id="2601575"/>
    <lineage>
        <taxon>Bacteria</taxon>
        <taxon>Pseudomonadati</taxon>
        <taxon>Pseudomonadota</taxon>
        <taxon>Alphaproteobacteria</taxon>
        <taxon>Holosporales</taxon>
        <taxon>Holosporaceae</taxon>
        <taxon>Candidatus Cytomitobacter</taxon>
    </lineage>
</organism>
<dbReference type="AlphaFoldDB" id="A0A5C0UE05"/>
<dbReference type="InterPro" id="IPR003439">
    <property type="entry name" value="ABC_transporter-like_ATP-bd"/>
</dbReference>
<name>A0A5C0UE05_9PROT</name>
<dbReference type="InterPro" id="IPR027417">
    <property type="entry name" value="P-loop_NTPase"/>
</dbReference>
<dbReference type="Gene3D" id="3.40.50.300">
    <property type="entry name" value="P-loop containing nucleotide triphosphate hydrolases"/>
    <property type="match status" value="1"/>
</dbReference>